<feature type="domain" description="HTH cro/C1-type" evidence="8">
    <location>
        <begin position="36"/>
        <end position="68"/>
    </location>
</feature>
<dbReference type="Gene3D" id="1.10.260.40">
    <property type="entry name" value="lambda repressor-like DNA-binding domains"/>
    <property type="match status" value="1"/>
</dbReference>
<keyword evidence="10" id="KW-1185">Reference proteome</keyword>
<dbReference type="InterPro" id="IPR015422">
    <property type="entry name" value="PyrdxlP-dep_Trfase_small"/>
</dbReference>
<feature type="compositionally biased region" description="Polar residues" evidence="7">
    <location>
        <begin position="201"/>
        <end position="211"/>
    </location>
</feature>
<dbReference type="GO" id="GO:0004021">
    <property type="term" value="F:L-alanine:2-oxoglutarate aminotransferase activity"/>
    <property type="evidence" value="ECO:0007669"/>
    <property type="project" value="UniProtKB-EC"/>
</dbReference>
<dbReference type="STRING" id="35760.BCHO_1083"/>
<comment type="caution">
    <text evidence="9">The sequence shown here is derived from an EMBL/GenBank/DDBJ whole genome shotgun (WGS) entry which is preliminary data.</text>
</comment>
<evidence type="ECO:0000256" key="7">
    <source>
        <dbReference type="SAM" id="MobiDB-lite"/>
    </source>
</evidence>
<evidence type="ECO:0000256" key="3">
    <source>
        <dbReference type="ARBA" id="ARBA00022576"/>
    </source>
</evidence>
<evidence type="ECO:0000256" key="1">
    <source>
        <dbReference type="ARBA" id="ARBA00001933"/>
    </source>
</evidence>
<keyword evidence="5" id="KW-0663">Pyridoxal phosphate</keyword>
<accession>A0A087AFP8</accession>
<proteinExistence type="inferred from homology"/>
<dbReference type="PANTHER" id="PTHR43488:SF2">
    <property type="entry name" value="GLUTAMATE-PYRUVATE AMINOTRANSFERASE ALAA"/>
    <property type="match status" value="1"/>
</dbReference>
<dbReference type="EC" id="2.6.1.2" evidence="6"/>
<name>A0A087AFP8_9BIFI</name>
<dbReference type="SMART" id="SM00530">
    <property type="entry name" value="HTH_XRE"/>
    <property type="match status" value="1"/>
</dbReference>
<dbReference type="InterPro" id="IPR004839">
    <property type="entry name" value="Aminotransferase_I/II_large"/>
</dbReference>
<feature type="region of interest" description="Disordered" evidence="7">
    <location>
        <begin position="160"/>
        <end position="224"/>
    </location>
</feature>
<organism evidence="9 10">
    <name type="scientific">Bifidobacterium choerinum</name>
    <dbReference type="NCBI Taxonomy" id="35760"/>
    <lineage>
        <taxon>Bacteria</taxon>
        <taxon>Bacillati</taxon>
        <taxon>Actinomycetota</taxon>
        <taxon>Actinomycetes</taxon>
        <taxon>Bifidobacteriales</taxon>
        <taxon>Bifidobacteriaceae</taxon>
        <taxon>Bifidobacterium</taxon>
    </lineage>
</organism>
<dbReference type="Proteomes" id="UP000028995">
    <property type="component" value="Unassembled WGS sequence"/>
</dbReference>
<dbReference type="eggNOG" id="COG0436">
    <property type="taxonomic scope" value="Bacteria"/>
</dbReference>
<evidence type="ECO:0000259" key="8">
    <source>
        <dbReference type="PROSITE" id="PS50943"/>
    </source>
</evidence>
<evidence type="ECO:0000256" key="2">
    <source>
        <dbReference type="ARBA" id="ARBA00007441"/>
    </source>
</evidence>
<evidence type="ECO:0000313" key="10">
    <source>
        <dbReference type="Proteomes" id="UP000028995"/>
    </source>
</evidence>
<sequence length="623" mass="69882">MTDRFAQRLNQAMDLRNIRQSDFVKAAEEHGVKLGRSHISQYVNGKTRPRPEIERFLAAVLGVDARWLAGEAVAFDEHPATFDDVAQATGVGRRAGDRRQFNIEHTSDVEHMDSIEHGDSIEHDIVEHDDPVEHNHIEHQASVEHSAGIEHQASVEHSAGIEHPNHPSALNMTDPFHSPAQHRPGQEHTMEPQFDDDVQDPSFTDVPSSVTPEEPATRGRRTFTKSHKLDNVLYDVRGPVVNEAARMEAAGMHVMKLNIGNPAPFGFRTPDEVVYDMAQQLTDTEGYSASKGLFSARKAIMQYAQLKNLPNVGVEDIYTGNGVSELINLSMSALLDNGDEVLLPAPDYPLWTACVTLAGGRPVHYVCDEQSEWYPDIDDMRAKITDRTKAIVIINPNNPTGALYPKEVLEQIVEVAREHQLMIFSDEIYDRLVMDGLEHTSIASLAPDLFCVTYSGLSKSHMIAGYRIGWMILSGNKAIAKDYIEGLDMLTNMRICSNVPAQSIVQTALGGHQSVNDYLVPGGRIYEQREYIYEALNSIDGITAVKPKAAFYIFPKIDVRKFNIHDDEQFALDLLHDEKLLIVQGTGFNWKDPDHFRVVYLPRVEVLKGAVDKMTRFFSHYRQ</sequence>
<dbReference type="CDD" id="cd00093">
    <property type="entry name" value="HTH_XRE"/>
    <property type="match status" value="1"/>
</dbReference>
<dbReference type="Pfam" id="PF00155">
    <property type="entry name" value="Aminotran_1_2"/>
    <property type="match status" value="1"/>
</dbReference>
<dbReference type="EMBL" id="JGYU01000004">
    <property type="protein sequence ID" value="KFI57598.1"/>
    <property type="molecule type" value="Genomic_DNA"/>
</dbReference>
<evidence type="ECO:0000313" key="9">
    <source>
        <dbReference type="EMBL" id="KFI57598.1"/>
    </source>
</evidence>
<dbReference type="InterPro" id="IPR010982">
    <property type="entry name" value="Lambda_DNA-bd_dom_sf"/>
</dbReference>
<dbReference type="PANTHER" id="PTHR43488">
    <property type="entry name" value="GLUTAMATE-PYRUVATE AMINOTRANSFERASE ALAA"/>
    <property type="match status" value="1"/>
</dbReference>
<dbReference type="InterPro" id="IPR015421">
    <property type="entry name" value="PyrdxlP-dep_Trfase_major"/>
</dbReference>
<protein>
    <recommendedName>
        <fullName evidence="6">alanine transaminase</fullName>
        <ecNumber evidence="6">2.6.1.2</ecNumber>
    </recommendedName>
</protein>
<dbReference type="Gene3D" id="3.90.1150.10">
    <property type="entry name" value="Aspartate Aminotransferase, domain 1"/>
    <property type="match status" value="1"/>
</dbReference>
<keyword evidence="3 9" id="KW-0032">Aminotransferase</keyword>
<evidence type="ECO:0000256" key="5">
    <source>
        <dbReference type="ARBA" id="ARBA00022898"/>
    </source>
</evidence>
<dbReference type="InterPro" id="IPR051926">
    <property type="entry name" value="Ala_Aminotransferase"/>
</dbReference>
<dbReference type="GO" id="GO:0030170">
    <property type="term" value="F:pyridoxal phosphate binding"/>
    <property type="evidence" value="ECO:0007669"/>
    <property type="project" value="InterPro"/>
</dbReference>
<dbReference type="GO" id="GO:0003677">
    <property type="term" value="F:DNA binding"/>
    <property type="evidence" value="ECO:0007669"/>
    <property type="project" value="InterPro"/>
</dbReference>
<comment type="cofactor">
    <cofactor evidence="1">
        <name>pyridoxal 5'-phosphate</name>
        <dbReference type="ChEBI" id="CHEBI:597326"/>
    </cofactor>
</comment>
<evidence type="ECO:0000256" key="4">
    <source>
        <dbReference type="ARBA" id="ARBA00022679"/>
    </source>
</evidence>
<evidence type="ECO:0000256" key="6">
    <source>
        <dbReference type="ARBA" id="ARBA00026106"/>
    </source>
</evidence>
<dbReference type="CDD" id="cd00609">
    <property type="entry name" value="AAT_like"/>
    <property type="match status" value="1"/>
</dbReference>
<reference evidence="9 10" key="1">
    <citation type="submission" date="2014-03" db="EMBL/GenBank/DDBJ databases">
        <title>Genomics of Bifidobacteria.</title>
        <authorList>
            <person name="Ventura M."/>
            <person name="Milani C."/>
            <person name="Lugli G.A."/>
        </authorList>
    </citation>
    <scope>NUCLEOTIDE SEQUENCE [LARGE SCALE GENOMIC DNA]</scope>
    <source>
        <strain evidence="9 10">LMG 10510</strain>
    </source>
</reference>
<keyword evidence="4 9" id="KW-0808">Transferase</keyword>
<dbReference type="AlphaFoldDB" id="A0A087AFP8"/>
<dbReference type="SUPFAM" id="SSF47413">
    <property type="entry name" value="lambda repressor-like DNA-binding domains"/>
    <property type="match status" value="1"/>
</dbReference>
<dbReference type="PROSITE" id="PS50943">
    <property type="entry name" value="HTH_CROC1"/>
    <property type="match status" value="1"/>
</dbReference>
<gene>
    <name evidence="9" type="ORF">BCHO_1083</name>
</gene>
<comment type="similarity">
    <text evidence="2">Belongs to the class-I pyridoxal-phosphate-dependent aminotransferase family.</text>
</comment>
<dbReference type="SUPFAM" id="SSF53383">
    <property type="entry name" value="PLP-dependent transferases"/>
    <property type="match status" value="1"/>
</dbReference>
<dbReference type="InterPro" id="IPR015424">
    <property type="entry name" value="PyrdxlP-dep_Trfase"/>
</dbReference>
<dbReference type="InterPro" id="IPR001387">
    <property type="entry name" value="Cro/C1-type_HTH"/>
</dbReference>
<dbReference type="Gene3D" id="3.40.640.10">
    <property type="entry name" value="Type I PLP-dependent aspartate aminotransferase-like (Major domain)"/>
    <property type="match status" value="1"/>
</dbReference>